<dbReference type="InterPro" id="IPR015943">
    <property type="entry name" value="WD40/YVTN_repeat-like_dom_sf"/>
</dbReference>
<dbReference type="Pfam" id="PF25460">
    <property type="entry name" value="Beta-prop_Aladin"/>
    <property type="match status" value="1"/>
</dbReference>
<feature type="domain" description="Aladin seven-bladed propeller" evidence="1">
    <location>
        <begin position="156"/>
        <end position="466"/>
    </location>
</feature>
<dbReference type="EMBL" id="JAVFWL010000005">
    <property type="protein sequence ID" value="KAK6753251.1"/>
    <property type="molecule type" value="Genomic_DNA"/>
</dbReference>
<comment type="caution">
    <text evidence="2">The sequence shown here is derived from an EMBL/GenBank/DDBJ whole genome shotgun (WGS) entry which is preliminary data.</text>
</comment>
<dbReference type="Proteomes" id="UP001303046">
    <property type="component" value="Unassembled WGS sequence"/>
</dbReference>
<dbReference type="SMART" id="SM00320">
    <property type="entry name" value="WD40"/>
    <property type="match status" value="3"/>
</dbReference>
<evidence type="ECO:0000313" key="2">
    <source>
        <dbReference type="EMBL" id="KAK6753251.1"/>
    </source>
</evidence>
<dbReference type="InterPro" id="IPR057403">
    <property type="entry name" value="Beta-prop_Aladin"/>
</dbReference>
<protein>
    <recommendedName>
        <fullName evidence="1">Aladin seven-bladed propeller domain-containing protein</fullName>
    </recommendedName>
</protein>
<gene>
    <name evidence="2" type="primary">Necator_chrV.g17482</name>
    <name evidence="2" type="ORF">RB195_012692</name>
</gene>
<dbReference type="SUPFAM" id="SSF82171">
    <property type="entry name" value="DPP6 N-terminal domain-like"/>
    <property type="match status" value="1"/>
</dbReference>
<dbReference type="Gene3D" id="2.130.10.10">
    <property type="entry name" value="YVTN repeat-like/Quinoprotein amine dehydrogenase"/>
    <property type="match status" value="1"/>
</dbReference>
<accession>A0ABR1DUX1</accession>
<name>A0ABR1DUX1_NECAM</name>
<sequence>MSLLEFPPLNSSGKPYAIEEYNGRILTGNLEQFRSMAKCDAMADYPFVERAHLNSLQHSISKSDVADAFVFREADHVRQAIDRWEKDGITGLIDHIANITEDSKLWPIARLGRSLLRARNGVVSVTSKVLPSISQSRVEELLQEYVPTLNCIGRTQKTPLTLKHPLQSNVSCMAWEPFDQRILAVAANNKILIWRLSMKAANIKPSVQCAQVIELPAEPISEIVWDRTTTNVILAVSPNSAKIMIVDVSTGEIESFGAWTGGNVTRIVATTDGRRLAVLYTSNVIRVYDRTCWREERWGDLAGRAVSAVWSPTGDSLLFASEGSSHLYTINFAAKNVVNEDGVTETRWTGDCHAVPVFDLSPVEFDPSELEISGAVEREIVTIGGRVQSLALSPDGQRLAVSFAENPCVVALLIVDWSPTVRLTPSGFVEAPLLGNASLITFLPKFDNGSMLTIVWSGGSIQYLPLLYGHSSSSHFNSRTILEEIGGRTTAALHTTSESLQSSELPSELIDRSEAEEIVLFSEKIRAEKPLNSS</sequence>
<proteinExistence type="predicted"/>
<evidence type="ECO:0000313" key="3">
    <source>
        <dbReference type="Proteomes" id="UP001303046"/>
    </source>
</evidence>
<reference evidence="2 3" key="1">
    <citation type="submission" date="2023-08" db="EMBL/GenBank/DDBJ databases">
        <title>A Necator americanus chromosomal reference genome.</title>
        <authorList>
            <person name="Ilik V."/>
            <person name="Petrzelkova K.J."/>
            <person name="Pardy F."/>
            <person name="Fuh T."/>
            <person name="Niatou-Singa F.S."/>
            <person name="Gouil Q."/>
            <person name="Baker L."/>
            <person name="Ritchie M.E."/>
            <person name="Jex A.R."/>
            <person name="Gazzola D."/>
            <person name="Li H."/>
            <person name="Toshio Fujiwara R."/>
            <person name="Zhan B."/>
            <person name="Aroian R.V."/>
            <person name="Pafco B."/>
            <person name="Schwarz E.M."/>
        </authorList>
    </citation>
    <scope>NUCLEOTIDE SEQUENCE [LARGE SCALE GENOMIC DNA]</scope>
    <source>
        <strain evidence="2 3">Aroian</strain>
        <tissue evidence="2">Whole animal</tissue>
    </source>
</reference>
<dbReference type="PANTHER" id="PTHR14494:SF0">
    <property type="entry name" value="ALADIN"/>
    <property type="match status" value="1"/>
</dbReference>
<dbReference type="PANTHER" id="PTHR14494">
    <property type="entry name" value="ALADIN/ADRACALIN/AAAS"/>
    <property type="match status" value="1"/>
</dbReference>
<organism evidence="2 3">
    <name type="scientific">Necator americanus</name>
    <name type="common">Human hookworm</name>
    <dbReference type="NCBI Taxonomy" id="51031"/>
    <lineage>
        <taxon>Eukaryota</taxon>
        <taxon>Metazoa</taxon>
        <taxon>Ecdysozoa</taxon>
        <taxon>Nematoda</taxon>
        <taxon>Chromadorea</taxon>
        <taxon>Rhabditida</taxon>
        <taxon>Rhabditina</taxon>
        <taxon>Rhabditomorpha</taxon>
        <taxon>Strongyloidea</taxon>
        <taxon>Ancylostomatidae</taxon>
        <taxon>Bunostominae</taxon>
        <taxon>Necator</taxon>
    </lineage>
</organism>
<evidence type="ECO:0000259" key="1">
    <source>
        <dbReference type="Pfam" id="PF25460"/>
    </source>
</evidence>
<dbReference type="InterPro" id="IPR001680">
    <property type="entry name" value="WD40_rpt"/>
</dbReference>
<dbReference type="InterPro" id="IPR045139">
    <property type="entry name" value="Aladin"/>
</dbReference>
<keyword evidence="3" id="KW-1185">Reference proteome</keyword>